<dbReference type="AlphaFoldDB" id="A0A3N9UEL2"/>
<accession>A0A3N9UEL2</accession>
<sequence length="67" mass="8004">MLQHFNFKPLFENTSIPGWAISFYYKQQRYSAEYMKDGKILWIGEAPAAKADIEKMVHELMLYHVYD</sequence>
<dbReference type="OrthoDB" id="2736244at2"/>
<dbReference type="InterPro" id="IPR017263">
    <property type="entry name" value="UCP037692"/>
</dbReference>
<dbReference type="RefSeq" id="WP_124764419.1">
    <property type="nucleotide sequence ID" value="NZ_JAFBDY010000007.1"/>
</dbReference>
<dbReference type="EMBL" id="RRCT01000008">
    <property type="protein sequence ID" value="RQW74631.1"/>
    <property type="molecule type" value="Genomic_DNA"/>
</dbReference>
<dbReference type="Proteomes" id="UP000274033">
    <property type="component" value="Unassembled WGS sequence"/>
</dbReference>
<organism evidence="1 2">
    <name type="scientific">Lysinibacillus composti</name>
    <dbReference type="NCBI Taxonomy" id="720633"/>
    <lineage>
        <taxon>Bacteria</taxon>
        <taxon>Bacillati</taxon>
        <taxon>Bacillota</taxon>
        <taxon>Bacilli</taxon>
        <taxon>Bacillales</taxon>
        <taxon>Bacillaceae</taxon>
        <taxon>Lysinibacillus</taxon>
    </lineage>
</organism>
<proteinExistence type="predicted"/>
<keyword evidence="2" id="KW-1185">Reference proteome</keyword>
<gene>
    <name evidence="1" type="ORF">EBB45_10380</name>
</gene>
<dbReference type="Pfam" id="PF17277">
    <property type="entry name" value="DUF5342"/>
    <property type="match status" value="1"/>
</dbReference>
<evidence type="ECO:0008006" key="3">
    <source>
        <dbReference type="Google" id="ProtNLM"/>
    </source>
</evidence>
<reference evidence="1 2" key="1">
    <citation type="journal article" date="2013" name="J. Microbiol.">
        <title>Lysinibacillus chungkukjangi sp. nov., isolated from Chungkukjang, Korean fermented soybean food.</title>
        <authorList>
            <person name="Kim S.J."/>
            <person name="Jang Y.H."/>
            <person name="Hamada M."/>
            <person name="Ahn J.H."/>
            <person name="Weon H.Y."/>
            <person name="Suzuki K."/>
            <person name="Whang K.S."/>
            <person name="Kwon S.W."/>
        </authorList>
    </citation>
    <scope>NUCLEOTIDE SEQUENCE [LARGE SCALE GENOMIC DNA]</scope>
    <source>
        <strain evidence="1 2">MCCC 1A12701</strain>
    </source>
</reference>
<name>A0A3N9UEL2_9BACI</name>
<evidence type="ECO:0000313" key="1">
    <source>
        <dbReference type="EMBL" id="RQW74631.1"/>
    </source>
</evidence>
<comment type="caution">
    <text evidence="1">The sequence shown here is derived from an EMBL/GenBank/DDBJ whole genome shotgun (WGS) entry which is preliminary data.</text>
</comment>
<evidence type="ECO:0000313" key="2">
    <source>
        <dbReference type="Proteomes" id="UP000274033"/>
    </source>
</evidence>
<protein>
    <recommendedName>
        <fullName evidence="3">YheE family protein</fullName>
    </recommendedName>
</protein>